<comment type="caution">
    <text evidence="12">The sequence shown here is derived from an EMBL/GenBank/DDBJ whole genome shotgun (WGS) entry which is preliminary data.</text>
</comment>
<accession>A0AAD7UZQ3</accession>
<dbReference type="PANTHER" id="PTHR24223:SF353">
    <property type="entry name" value="ABC TRANSPORTER ATP-BINDING PROTEIN_PERMEASE VMR1-RELATED"/>
    <property type="match status" value="1"/>
</dbReference>
<dbReference type="FunFam" id="1.20.1560.10:FF:000013">
    <property type="entry name" value="ABC transporter C family member 2"/>
    <property type="match status" value="1"/>
</dbReference>
<keyword evidence="4" id="KW-0677">Repeat</keyword>
<keyword evidence="3 9" id="KW-0812">Transmembrane</keyword>
<dbReference type="InterPro" id="IPR011527">
    <property type="entry name" value="ABC1_TM_dom"/>
</dbReference>
<keyword evidence="8 9" id="KW-0472">Membrane</keyword>
<evidence type="ECO:0000256" key="8">
    <source>
        <dbReference type="ARBA" id="ARBA00023136"/>
    </source>
</evidence>
<dbReference type="GO" id="GO:0140359">
    <property type="term" value="F:ABC-type transporter activity"/>
    <property type="evidence" value="ECO:0007669"/>
    <property type="project" value="InterPro"/>
</dbReference>
<keyword evidence="6" id="KW-0067">ATP-binding</keyword>
<dbReference type="GO" id="GO:0000329">
    <property type="term" value="C:fungal-type vacuole membrane"/>
    <property type="evidence" value="ECO:0007669"/>
    <property type="project" value="TreeGrafter"/>
</dbReference>
<dbReference type="Gene3D" id="3.40.50.300">
    <property type="entry name" value="P-loop containing nucleotide triphosphate hydrolases"/>
    <property type="match status" value="2"/>
</dbReference>
<dbReference type="PROSITE" id="PS50929">
    <property type="entry name" value="ABC_TM1F"/>
    <property type="match status" value="2"/>
</dbReference>
<evidence type="ECO:0000259" key="11">
    <source>
        <dbReference type="PROSITE" id="PS50929"/>
    </source>
</evidence>
<comment type="subcellular location">
    <subcellularLocation>
        <location evidence="1">Membrane</location>
        <topology evidence="1">Multi-pass membrane protein</topology>
    </subcellularLocation>
</comment>
<feature type="domain" description="ABC transmembrane type-1" evidence="11">
    <location>
        <begin position="300"/>
        <end position="585"/>
    </location>
</feature>
<keyword evidence="2" id="KW-0813">Transport</keyword>
<feature type="transmembrane region" description="Helical" evidence="9">
    <location>
        <begin position="300"/>
        <end position="317"/>
    </location>
</feature>
<evidence type="ECO:0000256" key="2">
    <source>
        <dbReference type="ARBA" id="ARBA00022448"/>
    </source>
</evidence>
<dbReference type="PROSITE" id="PS50893">
    <property type="entry name" value="ABC_TRANSPORTER_2"/>
    <property type="match status" value="2"/>
</dbReference>
<dbReference type="InterPro" id="IPR003439">
    <property type="entry name" value="ABC_transporter-like_ATP-bd"/>
</dbReference>
<dbReference type="FunFam" id="3.40.50.300:FF:000565">
    <property type="entry name" value="ABC bile acid transporter"/>
    <property type="match status" value="1"/>
</dbReference>
<dbReference type="PANTHER" id="PTHR24223">
    <property type="entry name" value="ATP-BINDING CASSETTE SUB-FAMILY C"/>
    <property type="match status" value="1"/>
</dbReference>
<dbReference type="CDD" id="cd18604">
    <property type="entry name" value="ABC_6TM_VMR1_D2_like"/>
    <property type="match status" value="1"/>
</dbReference>
<evidence type="ECO:0000259" key="10">
    <source>
        <dbReference type="PROSITE" id="PS50893"/>
    </source>
</evidence>
<dbReference type="GeneID" id="83215825"/>
<dbReference type="FunFam" id="3.40.50.300:FF:000997">
    <property type="entry name" value="Multidrug resistance-associated protein 1"/>
    <property type="match status" value="1"/>
</dbReference>
<feature type="domain" description="ABC transporter" evidence="10">
    <location>
        <begin position="1267"/>
        <end position="1506"/>
    </location>
</feature>
<dbReference type="RefSeq" id="XP_058340891.1">
    <property type="nucleotide sequence ID" value="XM_058488421.1"/>
</dbReference>
<dbReference type="SMART" id="SM00382">
    <property type="entry name" value="AAA"/>
    <property type="match status" value="2"/>
</dbReference>
<feature type="transmembrane region" description="Helical" evidence="9">
    <location>
        <begin position="523"/>
        <end position="548"/>
    </location>
</feature>
<proteinExistence type="predicted"/>
<dbReference type="Pfam" id="PF00005">
    <property type="entry name" value="ABC_tran"/>
    <property type="match status" value="2"/>
</dbReference>
<evidence type="ECO:0000256" key="1">
    <source>
        <dbReference type="ARBA" id="ARBA00004141"/>
    </source>
</evidence>
<dbReference type="FunFam" id="1.20.1560.10:FF:000006">
    <property type="entry name" value="ATP-binding cassette, sub-family C (CFTR/MRP), member 9"/>
    <property type="match status" value="1"/>
</dbReference>
<feature type="transmembrane region" description="Helical" evidence="9">
    <location>
        <begin position="1085"/>
        <end position="1106"/>
    </location>
</feature>
<dbReference type="GO" id="GO:0005524">
    <property type="term" value="F:ATP binding"/>
    <property type="evidence" value="ECO:0007669"/>
    <property type="project" value="UniProtKB-KW"/>
</dbReference>
<evidence type="ECO:0000256" key="9">
    <source>
        <dbReference type="SAM" id="Phobius"/>
    </source>
</evidence>
<dbReference type="InterPro" id="IPR036640">
    <property type="entry name" value="ABC1_TM_sf"/>
</dbReference>
<feature type="transmembrane region" description="Helical" evidence="9">
    <location>
        <begin position="985"/>
        <end position="1009"/>
    </location>
</feature>
<feature type="domain" description="ABC transporter" evidence="10">
    <location>
        <begin position="620"/>
        <end position="863"/>
    </location>
</feature>
<dbReference type="GO" id="GO:0016887">
    <property type="term" value="F:ATP hydrolysis activity"/>
    <property type="evidence" value="ECO:0007669"/>
    <property type="project" value="InterPro"/>
</dbReference>
<dbReference type="InterPro" id="IPR003593">
    <property type="entry name" value="AAA+_ATPase"/>
</dbReference>
<keyword evidence="13" id="KW-1185">Reference proteome</keyword>
<feature type="transmembrane region" description="Helical" evidence="9">
    <location>
        <begin position="927"/>
        <end position="945"/>
    </location>
</feature>
<dbReference type="Proteomes" id="UP001234581">
    <property type="component" value="Unassembled WGS sequence"/>
</dbReference>
<evidence type="ECO:0000313" key="13">
    <source>
        <dbReference type="Proteomes" id="UP001234581"/>
    </source>
</evidence>
<dbReference type="CDD" id="cd03244">
    <property type="entry name" value="ABCC_MRP_domain2"/>
    <property type="match status" value="1"/>
</dbReference>
<feature type="domain" description="ABC transmembrane type-1" evidence="11">
    <location>
        <begin position="931"/>
        <end position="1224"/>
    </location>
</feature>
<keyword evidence="5" id="KW-0547">Nucleotide-binding</keyword>
<evidence type="ECO:0000256" key="3">
    <source>
        <dbReference type="ARBA" id="ARBA00022692"/>
    </source>
</evidence>
<organism evidence="12 13">
    <name type="scientific">Lichtheimia ornata</name>
    <dbReference type="NCBI Taxonomy" id="688661"/>
    <lineage>
        <taxon>Eukaryota</taxon>
        <taxon>Fungi</taxon>
        <taxon>Fungi incertae sedis</taxon>
        <taxon>Mucoromycota</taxon>
        <taxon>Mucoromycotina</taxon>
        <taxon>Mucoromycetes</taxon>
        <taxon>Mucorales</taxon>
        <taxon>Lichtheimiaceae</taxon>
        <taxon>Lichtheimia</taxon>
    </lineage>
</organism>
<dbReference type="InterPro" id="IPR050173">
    <property type="entry name" value="ABC_transporter_C-like"/>
</dbReference>
<dbReference type="SUPFAM" id="SSF90123">
    <property type="entry name" value="ABC transporter transmembrane region"/>
    <property type="match status" value="2"/>
</dbReference>
<keyword evidence="7 9" id="KW-1133">Transmembrane helix</keyword>
<dbReference type="InterPro" id="IPR027417">
    <property type="entry name" value="P-loop_NTPase"/>
</dbReference>
<evidence type="ECO:0000256" key="7">
    <source>
        <dbReference type="ARBA" id="ARBA00022989"/>
    </source>
</evidence>
<sequence length="1529" mass="172785">MEENCNFSEISNGQGFYPCFRSLITNSLLPLLPLLSSLIFCLPPIIYAARRRFYAFTPIHDPVPSNATSTDIPPEELLFKRWSIFNLTRVLGSMIQLFMSATVLIEIRRYHVDTVVEGTIDDVIVAFSTSCIFWLCVLFLSITAMCFVSVTTIVPKEVDLLLLSKLLFHLVDIYSFFVVHYTDEIPVGYALSIIGACITIAMLAILIHEERGAPAQPIFSDTDRPMSTEMWASLYSKFMFNWIAPMMKKGYRRTLNEDDLIELLPQNRAKHVLVQYKNYKSSSLIWGILRAYKGEFTIQFFYAMAWNAGLLAPPIFLNKIVSYIDDPHPEQPVVVAYFYVFMLVLSSAIQTLAAQQALYIGRTLSVRIQAIVVGEVFAKALRRREHPSCSSDGDGDDKADSNVNNLLSVDSLKISNFMAYLFHVYSYALQIILCMALLWKILGIAAFWGLCVMIMMQPFPVIIGRLFERTQKNLMTASDHRIKKVNELLGAIRSVKFFAWEKEFKARVNDARENELKWLRRRLYFNMYTTNIWFLIPILIMITVFYAYTRTYELTAATAFTAVALFNLLRTALDMFPAYITGLLQGRVSAKRIQDFLHEDEVDEPSPLQEQQPMATGIHVGFVDHATFGWDEDPSKAILKDLDLSFPRGKLSVVCGPTGSGKSTLLASLLGETHCFQGSAHLARQHDTRHKDPLEGGGAPSGVAYVAQTAWIQNKSIRDNILFGLPYDADRYKQVLYMAALFKDLEIFEHGDATQVGEKGVTLSGGQKQRVAIARAVYSQADVILLDGCLSAVDAHTAKHLYEHCIKGDLVRHRTVILVTHYVALCLGGASYVVVLKDGQVAGAGDPSVIMQNGILGEEITNTQHQDSNSTTSNQQQNEEVASYDAIPKFNHSKKKHDSKLVKEEERAEGHVPWSVYKAYVQASGGYLCWAVILSAFVLAQVAIFCRDYWIKIWTNAYGNDDTITMAAPHIKEESRQQKEVNVTYYLGIYALIGLCTLIASTMRSLILYTVSIHASRRLHEKLLDKILRAKVRFFDTTPLGRVINRFSMDMQTIDQEVAPQMAFVLITLMSTITVILLVSIVLPLFIIPGTLIAIAFTLIGMYYLATSRDLKRLNSISRSPIYVQFSESIQGVATIRAFGAQARFLNENYTLVDNNNRPFLWMWASNRWLHARIELLGVFVSFWAGFAIIYTRDWIDPGLAGLCLSNTLLFTEHVLWLVRNYAQNEMNMNSIERVQEYMDIEEEEEAPENMPATTCPPKSWPETGAVKVEDLEMRYSHDSPAVLHHISFETKPREKVGIVGRTGSGKSTLAFSLFRFMEASHGRILIDDVDIATLGLQDLRSRLTIIPQDPVLFSGTLRSNLDPFGQHDDAELWAALKRAHLIDQQQQQDDEQKNVTLDSIVLENGSNWSQGQRQLIALARALVKKSSLVILDEATSSVDFDTDRKIQETIRAELTHSSLLCIAHRIRTVADYDRILVLDQGRVKEFDTPYNLLTTTTRHEGIFRQLCERSGEFDELLAIATEKHKSKR</sequence>
<feature type="transmembrane region" description="Helical" evidence="9">
    <location>
        <begin position="445"/>
        <end position="467"/>
    </location>
</feature>
<dbReference type="PROSITE" id="PS00211">
    <property type="entry name" value="ABC_TRANSPORTER_1"/>
    <property type="match status" value="1"/>
</dbReference>
<evidence type="ECO:0000313" key="12">
    <source>
        <dbReference type="EMBL" id="KAJ8655978.1"/>
    </source>
</evidence>
<gene>
    <name evidence="12" type="ORF">O0I10_008418</name>
</gene>
<dbReference type="EMBL" id="JARTCD010000044">
    <property type="protein sequence ID" value="KAJ8655978.1"/>
    <property type="molecule type" value="Genomic_DNA"/>
</dbReference>
<dbReference type="Pfam" id="PF00664">
    <property type="entry name" value="ABC_membrane"/>
    <property type="match status" value="2"/>
</dbReference>
<feature type="transmembrane region" description="Helical" evidence="9">
    <location>
        <begin position="417"/>
        <end position="439"/>
    </location>
</feature>
<feature type="transmembrane region" description="Helical" evidence="9">
    <location>
        <begin position="1058"/>
        <end position="1079"/>
    </location>
</feature>
<feature type="transmembrane region" description="Helical" evidence="9">
    <location>
        <begin position="187"/>
        <end position="207"/>
    </location>
</feature>
<evidence type="ECO:0000256" key="6">
    <source>
        <dbReference type="ARBA" id="ARBA00022840"/>
    </source>
</evidence>
<dbReference type="CDD" id="cd18596">
    <property type="entry name" value="ABC_6TM_VMR1_D1_like"/>
    <property type="match status" value="1"/>
</dbReference>
<protein>
    <submittedName>
        <fullName evidence="12">Uncharacterized protein</fullName>
    </submittedName>
</protein>
<dbReference type="SUPFAM" id="SSF52540">
    <property type="entry name" value="P-loop containing nucleoside triphosphate hydrolases"/>
    <property type="match status" value="2"/>
</dbReference>
<feature type="transmembrane region" description="Helical" evidence="9">
    <location>
        <begin position="554"/>
        <end position="573"/>
    </location>
</feature>
<feature type="transmembrane region" description="Helical" evidence="9">
    <location>
        <begin position="31"/>
        <end position="49"/>
    </location>
</feature>
<evidence type="ECO:0000256" key="5">
    <source>
        <dbReference type="ARBA" id="ARBA00022741"/>
    </source>
</evidence>
<reference evidence="12 13" key="1">
    <citation type="submission" date="2023-03" db="EMBL/GenBank/DDBJ databases">
        <title>Genome sequence of Lichtheimia ornata CBS 291.66.</title>
        <authorList>
            <person name="Mohabir J.T."/>
            <person name="Shea T.P."/>
            <person name="Kurbessoian T."/>
            <person name="Berby B."/>
            <person name="Fontaine J."/>
            <person name="Livny J."/>
            <person name="Gnirke A."/>
            <person name="Stajich J.E."/>
            <person name="Cuomo C.A."/>
        </authorList>
    </citation>
    <scope>NUCLEOTIDE SEQUENCE [LARGE SCALE GENOMIC DNA]</scope>
    <source>
        <strain evidence="12">CBS 291.66</strain>
    </source>
</reference>
<feature type="transmembrane region" description="Helical" evidence="9">
    <location>
        <begin position="337"/>
        <end position="360"/>
    </location>
</feature>
<dbReference type="CDD" id="cd03250">
    <property type="entry name" value="ABCC_MRP_domain1"/>
    <property type="match status" value="1"/>
</dbReference>
<evidence type="ECO:0000256" key="4">
    <source>
        <dbReference type="ARBA" id="ARBA00022737"/>
    </source>
</evidence>
<dbReference type="InterPro" id="IPR017871">
    <property type="entry name" value="ABC_transporter-like_CS"/>
</dbReference>
<name>A0AAD7UZQ3_9FUNG</name>
<dbReference type="Gene3D" id="1.20.1560.10">
    <property type="entry name" value="ABC transporter type 1, transmembrane domain"/>
    <property type="match status" value="2"/>
</dbReference>
<feature type="transmembrane region" description="Helical" evidence="9">
    <location>
        <begin position="125"/>
        <end position="148"/>
    </location>
</feature>